<keyword evidence="2" id="KW-1185">Reference proteome</keyword>
<organism evidence="1 2">
    <name type="scientific">Araneus ventricosus</name>
    <name type="common">Orbweaver spider</name>
    <name type="synonym">Epeira ventricosa</name>
    <dbReference type="NCBI Taxonomy" id="182803"/>
    <lineage>
        <taxon>Eukaryota</taxon>
        <taxon>Metazoa</taxon>
        <taxon>Ecdysozoa</taxon>
        <taxon>Arthropoda</taxon>
        <taxon>Chelicerata</taxon>
        <taxon>Arachnida</taxon>
        <taxon>Araneae</taxon>
        <taxon>Araneomorphae</taxon>
        <taxon>Entelegynae</taxon>
        <taxon>Araneoidea</taxon>
        <taxon>Araneidae</taxon>
        <taxon>Araneus</taxon>
    </lineage>
</organism>
<name>A0A4Y2NAT7_ARAVE</name>
<protein>
    <submittedName>
        <fullName evidence="1">Uncharacterized protein</fullName>
    </submittedName>
</protein>
<sequence length="161" mass="19333">MRPHEVMLISTTERFYNRQNTSILEMNYFHRFHSRSHRDSSCQHNGPHFATMSLLDESRWKKRGERYAMVITDDRRNAARLRSSTCYREQCSSRRMWTSMSTMHRETLYTSRVNRNFRCFEKKRQYKHRNGDDCITSILSDASKIGTVLQNIYIIDCALDF</sequence>
<evidence type="ECO:0000313" key="2">
    <source>
        <dbReference type="Proteomes" id="UP000499080"/>
    </source>
</evidence>
<evidence type="ECO:0000313" key="1">
    <source>
        <dbReference type="EMBL" id="GBN36022.1"/>
    </source>
</evidence>
<comment type="caution">
    <text evidence="1">The sequence shown here is derived from an EMBL/GenBank/DDBJ whole genome shotgun (WGS) entry which is preliminary data.</text>
</comment>
<gene>
    <name evidence="1" type="ORF">AVEN_61300_1</name>
</gene>
<dbReference type="Proteomes" id="UP000499080">
    <property type="component" value="Unassembled WGS sequence"/>
</dbReference>
<proteinExistence type="predicted"/>
<reference evidence="1 2" key="1">
    <citation type="journal article" date="2019" name="Sci. Rep.">
        <title>Orb-weaving spider Araneus ventricosus genome elucidates the spidroin gene catalogue.</title>
        <authorList>
            <person name="Kono N."/>
            <person name="Nakamura H."/>
            <person name="Ohtoshi R."/>
            <person name="Moran D.A.P."/>
            <person name="Shinohara A."/>
            <person name="Yoshida Y."/>
            <person name="Fujiwara M."/>
            <person name="Mori M."/>
            <person name="Tomita M."/>
            <person name="Arakawa K."/>
        </authorList>
    </citation>
    <scope>NUCLEOTIDE SEQUENCE [LARGE SCALE GENOMIC DNA]</scope>
</reference>
<accession>A0A4Y2NAT7</accession>
<dbReference type="EMBL" id="BGPR01008779">
    <property type="protein sequence ID" value="GBN36022.1"/>
    <property type="molecule type" value="Genomic_DNA"/>
</dbReference>
<dbReference type="AlphaFoldDB" id="A0A4Y2NAT7"/>